<organism evidence="1 2">
    <name type="scientific">Microthlaspi erraticum</name>
    <dbReference type="NCBI Taxonomy" id="1685480"/>
    <lineage>
        <taxon>Eukaryota</taxon>
        <taxon>Viridiplantae</taxon>
        <taxon>Streptophyta</taxon>
        <taxon>Embryophyta</taxon>
        <taxon>Tracheophyta</taxon>
        <taxon>Spermatophyta</taxon>
        <taxon>Magnoliopsida</taxon>
        <taxon>eudicotyledons</taxon>
        <taxon>Gunneridae</taxon>
        <taxon>Pentapetalae</taxon>
        <taxon>rosids</taxon>
        <taxon>malvids</taxon>
        <taxon>Brassicales</taxon>
        <taxon>Brassicaceae</taxon>
        <taxon>Coluteocarpeae</taxon>
        <taxon>Microthlaspi</taxon>
    </lineage>
</organism>
<dbReference type="GO" id="GO:0005975">
    <property type="term" value="P:carbohydrate metabolic process"/>
    <property type="evidence" value="ECO:0007669"/>
    <property type="project" value="InterPro"/>
</dbReference>
<dbReference type="EMBL" id="CACVBM020001086">
    <property type="protein sequence ID" value="CAA7029876.1"/>
    <property type="molecule type" value="Genomic_DNA"/>
</dbReference>
<protein>
    <submittedName>
        <fullName evidence="1">Uncharacterized protein</fullName>
    </submittedName>
</protein>
<dbReference type="PANTHER" id="PTHR31490">
    <property type="entry name" value="GLYCOSYL HYDROLASE"/>
    <property type="match status" value="1"/>
</dbReference>
<reference evidence="1" key="1">
    <citation type="submission" date="2020-01" db="EMBL/GenBank/DDBJ databases">
        <authorList>
            <person name="Mishra B."/>
        </authorList>
    </citation>
    <scope>NUCLEOTIDE SEQUENCE [LARGE SCALE GENOMIC DNA]</scope>
</reference>
<sequence length="122" mass="13812">MTFRGKDIKYVDGGQVMAKKGCWSLLKGGLTVDFSVHVNILFQSTDLAAAEILVENVRLQRFNKTQWRLKQDQVIEKGRKVRFQVSFQNKSVAKGSLISLKQIKPSFLLGCAMNYKILESDS</sequence>
<gene>
    <name evidence="1" type="ORF">MERR_LOCUS17111</name>
</gene>
<dbReference type="OrthoDB" id="3055998at2759"/>
<evidence type="ECO:0000313" key="2">
    <source>
        <dbReference type="Proteomes" id="UP000467841"/>
    </source>
</evidence>
<dbReference type="InterPro" id="IPR044846">
    <property type="entry name" value="GH10"/>
</dbReference>
<dbReference type="Proteomes" id="UP000467841">
    <property type="component" value="Unassembled WGS sequence"/>
</dbReference>
<dbReference type="GO" id="GO:0004553">
    <property type="term" value="F:hydrolase activity, hydrolyzing O-glycosyl compounds"/>
    <property type="evidence" value="ECO:0007669"/>
    <property type="project" value="InterPro"/>
</dbReference>
<name>A0A6D2ITC7_9BRAS</name>
<keyword evidence="2" id="KW-1185">Reference proteome</keyword>
<dbReference type="AlphaFoldDB" id="A0A6D2ITC7"/>
<evidence type="ECO:0000313" key="1">
    <source>
        <dbReference type="EMBL" id="CAA7029876.1"/>
    </source>
</evidence>
<accession>A0A6D2ITC7</accession>
<comment type="caution">
    <text evidence="1">The sequence shown here is derived from an EMBL/GenBank/DDBJ whole genome shotgun (WGS) entry which is preliminary data.</text>
</comment>
<proteinExistence type="predicted"/>
<dbReference type="PANTHER" id="PTHR31490:SF41">
    <property type="entry name" value="ENDO-1,4-BETA-XYLANASE 4"/>
    <property type="match status" value="1"/>
</dbReference>